<evidence type="ECO:0000256" key="13">
    <source>
        <dbReference type="ARBA" id="ARBA00030350"/>
    </source>
</evidence>
<keyword evidence="18" id="KW-1185">Reference proteome</keyword>
<keyword evidence="9 15" id="KW-0472">Membrane</keyword>
<feature type="compositionally biased region" description="Acidic residues" evidence="14">
    <location>
        <begin position="1038"/>
        <end position="1054"/>
    </location>
</feature>
<dbReference type="Pfam" id="PF10250">
    <property type="entry name" value="O-FucT"/>
    <property type="match status" value="1"/>
</dbReference>
<dbReference type="GO" id="GO:0009507">
    <property type="term" value="C:chloroplast"/>
    <property type="evidence" value="ECO:0007669"/>
    <property type="project" value="TreeGrafter"/>
</dbReference>
<dbReference type="AlphaFoldDB" id="A0AAV1RZB9"/>
<comment type="similarity">
    <text evidence="3">Belongs to the glycosyltransferase GT106 family.</text>
</comment>
<feature type="region of interest" description="Disordered" evidence="14">
    <location>
        <begin position="797"/>
        <end position="839"/>
    </location>
</feature>
<evidence type="ECO:0000313" key="18">
    <source>
        <dbReference type="Proteomes" id="UP001314170"/>
    </source>
</evidence>
<evidence type="ECO:0000256" key="11">
    <source>
        <dbReference type="ARBA" id="ARBA00023253"/>
    </source>
</evidence>
<accession>A0AAV1RZB9</accession>
<evidence type="ECO:0000256" key="4">
    <source>
        <dbReference type="ARBA" id="ARBA00022676"/>
    </source>
</evidence>
<feature type="region of interest" description="Disordered" evidence="14">
    <location>
        <begin position="76"/>
        <end position="112"/>
    </location>
</feature>
<keyword evidence="4" id="KW-0328">Glycosyltransferase</keyword>
<keyword evidence="8 15" id="KW-1133">Transmembrane helix</keyword>
<evidence type="ECO:0000256" key="2">
    <source>
        <dbReference type="ARBA" id="ARBA00004881"/>
    </source>
</evidence>
<evidence type="ECO:0000256" key="14">
    <source>
        <dbReference type="SAM" id="MobiDB-lite"/>
    </source>
</evidence>
<feature type="compositionally biased region" description="Polar residues" evidence="14">
    <location>
        <begin position="80"/>
        <end position="89"/>
    </location>
</feature>
<sequence>MANTTWLLYYLTHRRFSLSFRSFFFIPTSLALFTSLFILFYISTTSTLFFSHQKPSIPHLNQPLLSGSSSIPQNKIPVPFNNNTKNPSVHVSKISRSKENSSDGKESQRSLWPQLSSSDGIYVNNEVFHDKDIFLEDYRQMNRSFKIYAYPHRRDDPFANALFPVDSEPGGNYASESYFKKVLMKSDFITKDPAKADLFFLPFSIARLRHDPRVGVGGIQDFIRDYILNVSQKYPYWNRTGGADHFYVACHSIGRSAMEKSEEVKFNAIQVVCSSSYFLSGYIAHKDASLPQIWPRQGDPPNLASSKRKKLAFFAGSINSPVRERLLDSWRNDSEIFAHFGRLTTPYSDELLGSKFCLHVKGFEVNTARIADSLYYGCVPVIIANHYDLPFADILNWKSFSVVVATLDIPLLKKILKGLSSDQYLKFQKKVLEVRRHFQWHLPPVDYDAFYMVMYELWLRRTSSDRVVRNKKLWGPVKSLTSLQPYANPRSNYPVPNEKNNGYIYAKLFGGFEKIKSSICDLVIISRLLNATLVIPEIQESLQSKGISYKFKSFSYLYDEEQFIASLKNDVIIVKSLPENLKAARRRNEVRTYKPKRYASPDFYVKEILPVLKKSKVIGLVLHDGGCLQSILPPSMSEFQRLRCRVAFHALKFRQEIQVLGQLMIQRLRASGQPFLAFHPGLVRNTLAYHGCAELFQDVHTELIQYRRAQMIKQGILNDELSIKSHVRRDNGSCPLMPEEVGLLLQAMGYSNSTMIYVAGSETFGGQRVLIPLRAMFSNTVDCTRVCTKRELSDLVGPETPLPLNPFQPPPTKSEEQLKEEWNKAGPRPRPLPPPPDRPIYQHEKEGWYGWISESDTEPDPSPVDLRMQAHRLLWDALDYIVSVEADAFFPGFHNDGSGWPDFSSLVMGQRLYERASSRTYRPDRRVIAELFNITRENMYYHRNHHWKISIREHLNKSLSEDGLIRQSLLSKPTTFLSHPLPECSCIIPSAEVPKQAKGNDGRFLYGGEDECPRWMQRSQEDTHPESAVAEDSSNDNSELEYENDGVEQQESDDKESKSSLTQLLMDQDDEWDPND</sequence>
<evidence type="ECO:0000256" key="8">
    <source>
        <dbReference type="ARBA" id="ARBA00022989"/>
    </source>
</evidence>
<evidence type="ECO:0000256" key="9">
    <source>
        <dbReference type="ARBA" id="ARBA00023136"/>
    </source>
</evidence>
<keyword evidence="11" id="KW-0294">Fucose metabolism</keyword>
<feature type="domain" description="Exostosin GT47" evidence="16">
    <location>
        <begin position="142"/>
        <end position="418"/>
    </location>
</feature>
<evidence type="ECO:0000256" key="6">
    <source>
        <dbReference type="ARBA" id="ARBA00022692"/>
    </source>
</evidence>
<feature type="compositionally biased region" description="Pro residues" evidence="14">
    <location>
        <begin position="800"/>
        <end position="812"/>
    </location>
</feature>
<feature type="compositionally biased region" description="Acidic residues" evidence="14">
    <location>
        <begin position="1067"/>
        <end position="1076"/>
    </location>
</feature>
<evidence type="ECO:0000256" key="10">
    <source>
        <dbReference type="ARBA" id="ARBA00023180"/>
    </source>
</evidence>
<keyword evidence="10" id="KW-0325">Glycoprotein</keyword>
<evidence type="ECO:0000256" key="7">
    <source>
        <dbReference type="ARBA" id="ARBA00022968"/>
    </source>
</evidence>
<reference evidence="17 18" key="1">
    <citation type="submission" date="2024-01" db="EMBL/GenBank/DDBJ databases">
        <authorList>
            <person name="Waweru B."/>
        </authorList>
    </citation>
    <scope>NUCLEOTIDE SEQUENCE [LARGE SCALE GENOMIC DNA]</scope>
</reference>
<evidence type="ECO:0000313" key="17">
    <source>
        <dbReference type="EMBL" id="CAK7341455.1"/>
    </source>
</evidence>
<dbReference type="GO" id="GO:0005794">
    <property type="term" value="C:Golgi apparatus"/>
    <property type="evidence" value="ECO:0007669"/>
    <property type="project" value="TreeGrafter"/>
</dbReference>
<keyword evidence="6 15" id="KW-0812">Transmembrane</keyword>
<comment type="subcellular location">
    <subcellularLocation>
        <location evidence="1">Membrane</location>
        <topology evidence="1">Single-pass type II membrane protein</topology>
    </subcellularLocation>
</comment>
<proteinExistence type="inferred from homology"/>
<protein>
    <recommendedName>
        <fullName evidence="13">O-fucosyltransferase family protein</fullName>
    </recommendedName>
</protein>
<evidence type="ECO:0000259" key="16">
    <source>
        <dbReference type="Pfam" id="PF03016"/>
    </source>
</evidence>
<dbReference type="PANTHER" id="PTHR31741:SF6">
    <property type="entry name" value="PROTEIN EMBRYO SAC DEVELOPMENT ARREST 30"/>
    <property type="match status" value="1"/>
</dbReference>
<feature type="compositionally biased region" description="Basic and acidic residues" evidence="14">
    <location>
        <begin position="96"/>
        <end position="108"/>
    </location>
</feature>
<organism evidence="17 18">
    <name type="scientific">Dovyalis caffra</name>
    <dbReference type="NCBI Taxonomy" id="77055"/>
    <lineage>
        <taxon>Eukaryota</taxon>
        <taxon>Viridiplantae</taxon>
        <taxon>Streptophyta</taxon>
        <taxon>Embryophyta</taxon>
        <taxon>Tracheophyta</taxon>
        <taxon>Spermatophyta</taxon>
        <taxon>Magnoliopsida</taxon>
        <taxon>eudicotyledons</taxon>
        <taxon>Gunneridae</taxon>
        <taxon>Pentapetalae</taxon>
        <taxon>rosids</taxon>
        <taxon>fabids</taxon>
        <taxon>Malpighiales</taxon>
        <taxon>Salicaceae</taxon>
        <taxon>Flacourtieae</taxon>
        <taxon>Dovyalis</taxon>
    </lineage>
</organism>
<keyword evidence="7" id="KW-0735">Signal-anchor</keyword>
<dbReference type="Proteomes" id="UP001314170">
    <property type="component" value="Unassembled WGS sequence"/>
</dbReference>
<feature type="compositionally biased region" description="Pro residues" evidence="14">
    <location>
        <begin position="828"/>
        <end position="838"/>
    </location>
</feature>
<dbReference type="EMBL" id="CAWUPB010001160">
    <property type="protein sequence ID" value="CAK7341455.1"/>
    <property type="molecule type" value="Genomic_DNA"/>
</dbReference>
<feature type="transmembrane region" description="Helical" evidence="15">
    <location>
        <begin position="23"/>
        <end position="42"/>
    </location>
</feature>
<dbReference type="PANTHER" id="PTHR31741">
    <property type="entry name" value="OS02G0726500 PROTEIN-RELATED"/>
    <property type="match status" value="1"/>
</dbReference>
<name>A0AAV1RZB9_9ROSI</name>
<feature type="region of interest" description="Disordered" evidence="14">
    <location>
        <begin position="1016"/>
        <end position="1076"/>
    </location>
</feature>
<evidence type="ECO:0000256" key="1">
    <source>
        <dbReference type="ARBA" id="ARBA00004606"/>
    </source>
</evidence>
<keyword evidence="5" id="KW-0808">Transferase</keyword>
<evidence type="ECO:0000256" key="3">
    <source>
        <dbReference type="ARBA" id="ARBA00007737"/>
    </source>
</evidence>
<keyword evidence="12" id="KW-0119">Carbohydrate metabolism</keyword>
<evidence type="ECO:0000256" key="15">
    <source>
        <dbReference type="SAM" id="Phobius"/>
    </source>
</evidence>
<comment type="pathway">
    <text evidence="2">Glycan metabolism.</text>
</comment>
<gene>
    <name evidence="17" type="ORF">DCAF_LOCUS16293</name>
</gene>
<dbReference type="Pfam" id="PF03016">
    <property type="entry name" value="Exostosin_GT47"/>
    <property type="match status" value="1"/>
</dbReference>
<evidence type="ECO:0000256" key="12">
    <source>
        <dbReference type="ARBA" id="ARBA00023277"/>
    </source>
</evidence>
<dbReference type="GO" id="GO:0016757">
    <property type="term" value="F:glycosyltransferase activity"/>
    <property type="evidence" value="ECO:0007669"/>
    <property type="project" value="UniProtKB-KW"/>
</dbReference>
<comment type="caution">
    <text evidence="17">The sequence shown here is derived from an EMBL/GenBank/DDBJ whole genome shotgun (WGS) entry which is preliminary data.</text>
</comment>
<dbReference type="InterPro" id="IPR019378">
    <property type="entry name" value="GDP-Fuc_O-FucTrfase"/>
</dbReference>
<dbReference type="InterPro" id="IPR040911">
    <property type="entry name" value="Exostosin_GT47"/>
</dbReference>
<dbReference type="GO" id="GO:0006004">
    <property type="term" value="P:fucose metabolic process"/>
    <property type="evidence" value="ECO:0007669"/>
    <property type="project" value="UniProtKB-KW"/>
</dbReference>
<dbReference type="GO" id="GO:0016020">
    <property type="term" value="C:membrane"/>
    <property type="evidence" value="ECO:0007669"/>
    <property type="project" value="UniProtKB-SubCell"/>
</dbReference>
<evidence type="ECO:0000256" key="5">
    <source>
        <dbReference type="ARBA" id="ARBA00022679"/>
    </source>
</evidence>
<feature type="compositionally biased region" description="Basic and acidic residues" evidence="14">
    <location>
        <begin position="813"/>
        <end position="823"/>
    </location>
</feature>